<dbReference type="Pfam" id="PF13692">
    <property type="entry name" value="Glyco_trans_1_4"/>
    <property type="match status" value="1"/>
</dbReference>
<accession>A0A644XCI5</accession>
<reference evidence="1" key="1">
    <citation type="submission" date="2019-08" db="EMBL/GenBank/DDBJ databases">
        <authorList>
            <person name="Kucharzyk K."/>
            <person name="Murdoch R.W."/>
            <person name="Higgins S."/>
            <person name="Loffler F."/>
        </authorList>
    </citation>
    <scope>NUCLEOTIDE SEQUENCE</scope>
</reference>
<name>A0A644XCI5_9ZZZZ</name>
<sequence>MGRKVVLYIDAMIMPDKNAAAQRATAICKSLIDIGKKPVIVGLKKDINHNISVLETLENYSGIDCYAVKYPVSIKEWLDRMITIKPFIDVVHRYGKENIHSIIAMDYEVIALYRLRKYCDRNNIRLIADSVEWYGKSKLKFPINIVKDLDTAFRMKYVYPKLDYMICISHYLYQYYLDKIPNIVEIPGTVDECDLKWSKIKKYTGNDILTIGYAGHPGFNCEKERLDWLIKAICELNQEGIACKLLIAGFDKSIIEDYLPDLKKHRFYSSSIKYYGKLSHLDCLNMIATCDFSAIIREDKRVTRAGFPTKLSESFGCKTPVITTPSSNISDFIEAGRNGLITKDFSYDSLKQVLFQAYNISLGEKLEMHKKLVNPLVYRIFNKKLANLLA</sequence>
<dbReference type="EMBL" id="VSSQ01002192">
    <property type="protein sequence ID" value="MPM13905.1"/>
    <property type="molecule type" value="Genomic_DNA"/>
</dbReference>
<dbReference type="AlphaFoldDB" id="A0A644XCI5"/>
<comment type="caution">
    <text evidence="1">The sequence shown here is derived from an EMBL/GenBank/DDBJ whole genome shotgun (WGS) entry which is preliminary data.</text>
</comment>
<gene>
    <name evidence="1" type="ORF">SDC9_60265</name>
</gene>
<proteinExistence type="predicted"/>
<dbReference type="SUPFAM" id="SSF53756">
    <property type="entry name" value="UDP-Glycosyltransferase/glycogen phosphorylase"/>
    <property type="match status" value="1"/>
</dbReference>
<protein>
    <submittedName>
        <fullName evidence="1">Uncharacterized protein</fullName>
    </submittedName>
</protein>
<organism evidence="1">
    <name type="scientific">bioreactor metagenome</name>
    <dbReference type="NCBI Taxonomy" id="1076179"/>
    <lineage>
        <taxon>unclassified sequences</taxon>
        <taxon>metagenomes</taxon>
        <taxon>ecological metagenomes</taxon>
    </lineage>
</organism>
<dbReference type="Gene3D" id="3.40.50.2000">
    <property type="entry name" value="Glycogen Phosphorylase B"/>
    <property type="match status" value="2"/>
</dbReference>
<evidence type="ECO:0000313" key="1">
    <source>
        <dbReference type="EMBL" id="MPM13905.1"/>
    </source>
</evidence>